<dbReference type="GO" id="GO:0003677">
    <property type="term" value="F:DNA binding"/>
    <property type="evidence" value="ECO:0007669"/>
    <property type="project" value="InterPro"/>
</dbReference>
<dbReference type="Proteomes" id="UP000553193">
    <property type="component" value="Unassembled WGS sequence"/>
</dbReference>
<accession>A0A840AIP0</accession>
<evidence type="ECO:0000313" key="3">
    <source>
        <dbReference type="Proteomes" id="UP000553193"/>
    </source>
</evidence>
<dbReference type="RefSeq" id="WP_184386726.1">
    <property type="nucleotide sequence ID" value="NZ_JACIDJ010000012.1"/>
</dbReference>
<proteinExistence type="predicted"/>
<dbReference type="InterPro" id="IPR013762">
    <property type="entry name" value="Integrase-like_cat_sf"/>
</dbReference>
<protein>
    <submittedName>
        <fullName evidence="2">Site-specific recombinase XerD</fullName>
    </submittedName>
</protein>
<dbReference type="GO" id="GO:0006310">
    <property type="term" value="P:DNA recombination"/>
    <property type="evidence" value="ECO:0007669"/>
    <property type="project" value="UniProtKB-KW"/>
</dbReference>
<dbReference type="SUPFAM" id="SSF56349">
    <property type="entry name" value="DNA breaking-rejoining enzymes"/>
    <property type="match status" value="1"/>
</dbReference>
<name>A0A840AIP0_9PROT</name>
<organism evidence="2 3">
    <name type="scientific">Roseococcus suduntuyensis</name>
    <dbReference type="NCBI Taxonomy" id="455361"/>
    <lineage>
        <taxon>Bacteria</taxon>
        <taxon>Pseudomonadati</taxon>
        <taxon>Pseudomonadota</taxon>
        <taxon>Alphaproteobacteria</taxon>
        <taxon>Acetobacterales</taxon>
        <taxon>Roseomonadaceae</taxon>
        <taxon>Roseococcus</taxon>
    </lineage>
</organism>
<dbReference type="EMBL" id="JACIDJ010000012">
    <property type="protein sequence ID" value="MBB3900493.1"/>
    <property type="molecule type" value="Genomic_DNA"/>
</dbReference>
<evidence type="ECO:0000313" key="2">
    <source>
        <dbReference type="EMBL" id="MBB3900493.1"/>
    </source>
</evidence>
<dbReference type="InterPro" id="IPR011010">
    <property type="entry name" value="DNA_brk_join_enz"/>
</dbReference>
<reference evidence="2 3" key="1">
    <citation type="submission" date="2020-08" db="EMBL/GenBank/DDBJ databases">
        <title>Genomic Encyclopedia of Type Strains, Phase IV (KMG-IV): sequencing the most valuable type-strain genomes for metagenomic binning, comparative biology and taxonomic classification.</title>
        <authorList>
            <person name="Goeker M."/>
        </authorList>
    </citation>
    <scope>NUCLEOTIDE SEQUENCE [LARGE SCALE GENOMIC DNA]</scope>
    <source>
        <strain evidence="2 3">DSM 19979</strain>
    </source>
</reference>
<gene>
    <name evidence="2" type="ORF">GGQ83_003970</name>
</gene>
<comment type="caution">
    <text evidence="2">The sequence shown here is derived from an EMBL/GenBank/DDBJ whole genome shotgun (WGS) entry which is preliminary data.</text>
</comment>
<keyword evidence="3" id="KW-1185">Reference proteome</keyword>
<dbReference type="AlphaFoldDB" id="A0A840AIP0"/>
<evidence type="ECO:0000256" key="1">
    <source>
        <dbReference type="ARBA" id="ARBA00023172"/>
    </source>
</evidence>
<dbReference type="GO" id="GO:0015074">
    <property type="term" value="P:DNA integration"/>
    <property type="evidence" value="ECO:0007669"/>
    <property type="project" value="InterPro"/>
</dbReference>
<keyword evidence="1" id="KW-0233">DNA recombination</keyword>
<dbReference type="Gene3D" id="1.10.443.10">
    <property type="entry name" value="Intergrase catalytic core"/>
    <property type="match status" value="1"/>
</dbReference>
<sequence length="360" mass="40726">MDRHRWEALRAPVVPGRFSERSAATKLSPRSLEKFGDGYARWLGFLRYRGWLDATASPGARVTTERLAAYFDLLVELENRPYTILGRFQELARALALLEPGTCFRHVTHPGGRPLRETLDLRSRDQEIHHPADLLLWGIELMEGALSRSPRRRQVQMRDGLLIAILAFRGLRLGSVVSLTLDGSVRRDGPEGMWRLDIQGEDVKNSRYILATLPRLLGPWIDRYVEVERRELLAGQKSEAFWINWGGEPLAPIGLDKRIRWLSAKRFGASRAFGTHRFRYCISTTAPLLILDQPGLAAALLRITSRVMAEHYDRGDAVLAVKAFHKTLAEARDRSETLARDTLEPLGPDTLSFTAPSETE</sequence>